<evidence type="ECO:0000259" key="2">
    <source>
        <dbReference type="Pfam" id="PF13002"/>
    </source>
</evidence>
<evidence type="ECO:0000313" key="3">
    <source>
        <dbReference type="EMBL" id="CCX15447.1"/>
    </source>
</evidence>
<sequence>MPIYNSHITNHLRPFRRFSYQLKSTKTKSSTKLNDDVVDTPSLRRGLFDSGRNLPTLGRSRTHPPSSKSSSTESLKSPEDLSSLSIKIESPPLVFYGHPKDSTGALLSGLITLHAPVDLDTTWETLTVVLRAETQIKRPVHVGCPNCAKTIDTIHIWTFRSPVAGTFIPFSCLLPGHLPASTNNSLIRITYSLHGTATSPTEEISYSHPITIERSILPGPDKHSIRMFPPTILKTTVTLPSVVYPGSDFLFDVTLDGVINTARGTRWKLRKATWRIDEHTQAISPACKSHSAKLGGEGKGVSHEDTRTVGSGEMRKGWKSDFDTADGRIEMELHGSIPASSKAATGMVTAAGAVVQHVLVLEMIVLEEHRPGPGKIVTPTGAARVLKMQFRLHVTGRSGLGIAWDMEMPPMYGDIPEAPPGYAVVKKMMEVEAETGEIVEVGWDGPPLGGRTSFF</sequence>
<evidence type="ECO:0000313" key="4">
    <source>
        <dbReference type="Proteomes" id="UP000018144"/>
    </source>
</evidence>
<feature type="compositionally biased region" description="Low complexity" evidence="1">
    <location>
        <begin position="63"/>
        <end position="75"/>
    </location>
</feature>
<dbReference type="EMBL" id="HF936168">
    <property type="protein sequence ID" value="CCX15447.1"/>
    <property type="molecule type" value="Genomic_DNA"/>
</dbReference>
<name>U4LGS3_PYROM</name>
<dbReference type="OrthoDB" id="3832628at2759"/>
<feature type="compositionally biased region" description="Basic and acidic residues" evidence="1">
    <location>
        <begin position="300"/>
        <end position="317"/>
    </location>
</feature>
<dbReference type="eggNOG" id="ENOG502QS9U">
    <property type="taxonomic scope" value="Eukaryota"/>
</dbReference>
<dbReference type="InterPro" id="IPR024391">
    <property type="entry name" value="LDB19_N"/>
</dbReference>
<dbReference type="AlphaFoldDB" id="U4LGS3"/>
<accession>U4LGS3</accession>
<dbReference type="Proteomes" id="UP000018144">
    <property type="component" value="Unassembled WGS sequence"/>
</dbReference>
<dbReference type="Pfam" id="PF13002">
    <property type="entry name" value="LDB19"/>
    <property type="match status" value="1"/>
</dbReference>
<keyword evidence="4" id="KW-1185">Reference proteome</keyword>
<protein>
    <submittedName>
        <fullName evidence="3">Similar to Uncharacterized protein C1F12.05 acc. no. Q10347</fullName>
    </submittedName>
</protein>
<reference evidence="3 4" key="1">
    <citation type="journal article" date="2013" name="PLoS Genet.">
        <title>The genome and development-dependent transcriptomes of Pyronema confluens: a window into fungal evolution.</title>
        <authorList>
            <person name="Traeger S."/>
            <person name="Altegoer F."/>
            <person name="Freitag M."/>
            <person name="Gabaldon T."/>
            <person name="Kempken F."/>
            <person name="Kumar A."/>
            <person name="Marcet-Houben M."/>
            <person name="Poggeler S."/>
            <person name="Stajich J.E."/>
            <person name="Nowrousian M."/>
        </authorList>
    </citation>
    <scope>NUCLEOTIDE SEQUENCE [LARGE SCALE GENOMIC DNA]</scope>
    <source>
        <strain evidence="4">CBS 100304</strain>
        <tissue evidence="3">Vegetative mycelium</tissue>
    </source>
</reference>
<evidence type="ECO:0000256" key="1">
    <source>
        <dbReference type="SAM" id="MobiDB-lite"/>
    </source>
</evidence>
<dbReference type="OMA" id="VSWDEEC"/>
<organism evidence="3 4">
    <name type="scientific">Pyronema omphalodes (strain CBS 100304)</name>
    <name type="common">Pyronema confluens</name>
    <dbReference type="NCBI Taxonomy" id="1076935"/>
    <lineage>
        <taxon>Eukaryota</taxon>
        <taxon>Fungi</taxon>
        <taxon>Dikarya</taxon>
        <taxon>Ascomycota</taxon>
        <taxon>Pezizomycotina</taxon>
        <taxon>Pezizomycetes</taxon>
        <taxon>Pezizales</taxon>
        <taxon>Pyronemataceae</taxon>
        <taxon>Pyronema</taxon>
    </lineage>
</organism>
<feature type="domain" description="LDB19 N-terminal" evidence="2">
    <location>
        <begin position="128"/>
        <end position="293"/>
    </location>
</feature>
<feature type="region of interest" description="Disordered" evidence="1">
    <location>
        <begin position="29"/>
        <end position="78"/>
    </location>
</feature>
<feature type="region of interest" description="Disordered" evidence="1">
    <location>
        <begin position="289"/>
        <end position="317"/>
    </location>
</feature>
<gene>
    <name evidence="3" type="ORF">PCON_01722</name>
</gene>
<dbReference type="STRING" id="1076935.U4LGS3"/>
<proteinExistence type="predicted"/>